<evidence type="ECO:0000259" key="1">
    <source>
        <dbReference type="Pfam" id="PF24295"/>
    </source>
</evidence>
<dbReference type="RefSeq" id="WP_106878423.1">
    <property type="nucleotide sequence ID" value="NZ_PYEP01000149.1"/>
</dbReference>
<reference evidence="2 3" key="1">
    <citation type="submission" date="2018-03" db="EMBL/GenBank/DDBJ databases">
        <title>Draft genome sequence of the first documented clinical Siccibacter turicensis isolate in Austria.</title>
        <authorList>
            <person name="Lepuschitz S."/>
            <person name="Pekard-Amenitsch S."/>
            <person name="Haunold R."/>
            <person name="Schill S."/>
            <person name="Mach R."/>
            <person name="Allerberger F."/>
            <person name="Ruppitsch W."/>
            <person name="Forsythe S.J."/>
        </authorList>
    </citation>
    <scope>NUCLEOTIDE SEQUENCE [LARGE SCALE GENOMIC DNA]</scope>
    <source>
        <strain evidence="2 3">6100069499-17</strain>
    </source>
</reference>
<proteinExistence type="predicted"/>
<accession>A0A2P8VDK7</accession>
<dbReference type="InterPro" id="IPR055903">
    <property type="entry name" value="DUF7480"/>
</dbReference>
<feature type="domain" description="DUF7480" evidence="1">
    <location>
        <begin position="31"/>
        <end position="121"/>
    </location>
</feature>
<dbReference type="Proteomes" id="UP000240212">
    <property type="component" value="Unassembled WGS sequence"/>
</dbReference>
<sequence length="123" mass="13308">MKKWTMLAGVLITGCDASDDLSTRYTHEVSVPVAYQGQNVCLRLPLHPGEKIVSATVYNTRNPAKQPIFPATKPVASGAFCMTPADFTFLASNDYLAVIETNSASTNAKSTRRAFSAAFHIPQ</sequence>
<name>A0A2P8VDK7_9ENTR</name>
<gene>
    <name evidence="2" type="ORF">C7G83_20745</name>
</gene>
<evidence type="ECO:0000313" key="3">
    <source>
        <dbReference type="Proteomes" id="UP000240212"/>
    </source>
</evidence>
<protein>
    <recommendedName>
        <fullName evidence="1">DUF7480 domain-containing protein</fullName>
    </recommendedName>
</protein>
<organism evidence="2 3">
    <name type="scientific">Siccibacter turicensis</name>
    <dbReference type="NCBI Taxonomy" id="357233"/>
    <lineage>
        <taxon>Bacteria</taxon>
        <taxon>Pseudomonadati</taxon>
        <taxon>Pseudomonadota</taxon>
        <taxon>Gammaproteobacteria</taxon>
        <taxon>Enterobacterales</taxon>
        <taxon>Enterobacteriaceae</taxon>
        <taxon>Siccibacter</taxon>
    </lineage>
</organism>
<dbReference type="OrthoDB" id="6630994at2"/>
<dbReference type="Pfam" id="PF24295">
    <property type="entry name" value="DUF7480"/>
    <property type="match status" value="1"/>
</dbReference>
<dbReference type="InterPro" id="IPR054657">
    <property type="entry name" value="T6SS_periplasmic_put"/>
</dbReference>
<evidence type="ECO:0000313" key="2">
    <source>
        <dbReference type="EMBL" id="PSN05634.1"/>
    </source>
</evidence>
<dbReference type="EMBL" id="PYEP01000149">
    <property type="protein sequence ID" value="PSN05634.1"/>
    <property type="molecule type" value="Genomic_DNA"/>
</dbReference>
<dbReference type="PROSITE" id="PS51257">
    <property type="entry name" value="PROKAR_LIPOPROTEIN"/>
    <property type="match status" value="1"/>
</dbReference>
<keyword evidence="3" id="KW-1185">Reference proteome</keyword>
<comment type="caution">
    <text evidence="2">The sequence shown here is derived from an EMBL/GenBank/DDBJ whole genome shotgun (WGS) entry which is preliminary data.</text>
</comment>
<dbReference type="AlphaFoldDB" id="A0A2P8VDK7"/>
<dbReference type="NCBIfam" id="NF045617">
    <property type="entry name" value="mostly_LP"/>
    <property type="match status" value="1"/>
</dbReference>